<keyword evidence="1 2" id="KW-0812">Transmembrane</keyword>
<feature type="transmembrane region" description="Helical" evidence="1">
    <location>
        <begin position="320"/>
        <end position="338"/>
    </location>
</feature>
<feature type="transmembrane region" description="Helical" evidence="1">
    <location>
        <begin position="200"/>
        <end position="227"/>
    </location>
</feature>
<feature type="transmembrane region" description="Helical" evidence="1">
    <location>
        <begin position="391"/>
        <end position="409"/>
    </location>
</feature>
<dbReference type="EMBL" id="FUKQ01000010">
    <property type="protein sequence ID" value="SJN20434.1"/>
    <property type="molecule type" value="Genomic_DNA"/>
</dbReference>
<feature type="transmembrane region" description="Helical" evidence="1">
    <location>
        <begin position="285"/>
        <end position="308"/>
    </location>
</feature>
<evidence type="ECO:0000313" key="2">
    <source>
        <dbReference type="EMBL" id="SJN20434.1"/>
    </source>
</evidence>
<keyword evidence="1" id="KW-1133">Transmembrane helix</keyword>
<sequence length="447" mass="47517">MGRQASRGKGLWVNPLPWAVLAALITWLLTLWRHHPCQQTVAGEPVDAFMRLCYSDIPILYQNTALGTGGAPYREAALDQPPLTGLFVVLSRALADMVGADPTIGVSVQRLVDGSHVFFLAAAVLLFCCLLATVLSLLLMGRGSAARVTTGPRGRVRSWDALLVAAAPAVVTGGLVSWDLFAVALATAGLLAWALRRQLLAGVLLGLAAAAGTWPLLLLLALLLVCLRAGRVAVWARTAGMALGVWLLVLGIAVLAWTPAALGSAGAWHRRGPELGSVWFVLQELGVRIPLLSLLVAALMLSWCAWVASLVVRAPRRPRVGQVAFLLVAGWLLVNKGYSPQQVLWLLPLVPLARPVLSDWAVWAGAETLYCWAVWGHLGGLTTSGAGGDDVVYWGAIGLRVLVLAWLVAQVAHDVTKPWDDPVREPLVDDPIGGVLDHAPDTVGRPA</sequence>
<feature type="transmembrane region" description="Helical" evidence="1">
    <location>
        <begin position="239"/>
        <end position="265"/>
    </location>
</feature>
<gene>
    <name evidence="2" type="ORF">FM114_02360</name>
</gene>
<name>A0A1R4ILH7_9ACTN</name>
<dbReference type="Proteomes" id="UP000188342">
    <property type="component" value="Unassembled WGS sequence"/>
</dbReference>
<dbReference type="STRING" id="1255658.FM114_02360"/>
<dbReference type="AlphaFoldDB" id="A0A1R4ILH7"/>
<accession>A0A1R4ILH7</accession>
<feature type="transmembrane region" description="Helical" evidence="1">
    <location>
        <begin position="12"/>
        <end position="32"/>
    </location>
</feature>
<keyword evidence="3" id="KW-1185">Reference proteome</keyword>
<evidence type="ECO:0000313" key="3">
    <source>
        <dbReference type="Proteomes" id="UP000188342"/>
    </source>
</evidence>
<keyword evidence="1" id="KW-0472">Membrane</keyword>
<proteinExistence type="predicted"/>
<reference evidence="2 3" key="1">
    <citation type="submission" date="2017-02" db="EMBL/GenBank/DDBJ databases">
        <authorList>
            <person name="Peterson S.W."/>
        </authorList>
    </citation>
    <scope>NUCLEOTIDE SEQUENCE [LARGE SCALE GENOMIC DNA]</scope>
    <source>
        <strain evidence="2 3">LSP_Lj1</strain>
    </source>
</reference>
<organism evidence="2 3">
    <name type="scientific">Luteococcus japonicus LSP_Lj1</name>
    <dbReference type="NCBI Taxonomy" id="1255658"/>
    <lineage>
        <taxon>Bacteria</taxon>
        <taxon>Bacillati</taxon>
        <taxon>Actinomycetota</taxon>
        <taxon>Actinomycetes</taxon>
        <taxon>Propionibacteriales</taxon>
        <taxon>Propionibacteriaceae</taxon>
        <taxon>Luteococcus</taxon>
    </lineage>
</organism>
<feature type="transmembrane region" description="Helical" evidence="1">
    <location>
        <begin position="117"/>
        <end position="140"/>
    </location>
</feature>
<evidence type="ECO:0000256" key="1">
    <source>
        <dbReference type="SAM" id="Phobius"/>
    </source>
</evidence>
<protein>
    <submittedName>
        <fullName evidence="2">PROBABLE CONSERVED TRANSMEMBRANE PROTEIN</fullName>
    </submittedName>
</protein>
<feature type="transmembrane region" description="Helical" evidence="1">
    <location>
        <begin position="161"/>
        <end position="194"/>
    </location>
</feature>